<gene>
    <name evidence="8" type="ordered locus">Caka_1767</name>
</gene>
<dbReference type="STRING" id="583355.Caka_1767"/>
<feature type="transmembrane region" description="Helical" evidence="7">
    <location>
        <begin position="145"/>
        <end position="165"/>
    </location>
</feature>
<dbReference type="Proteomes" id="UP000000925">
    <property type="component" value="Chromosome"/>
</dbReference>
<evidence type="ECO:0000256" key="1">
    <source>
        <dbReference type="ARBA" id="ARBA00004141"/>
    </source>
</evidence>
<dbReference type="InterPro" id="IPR000425">
    <property type="entry name" value="MIP"/>
</dbReference>
<dbReference type="eggNOG" id="COG0580">
    <property type="taxonomic scope" value="Bacteria"/>
</dbReference>
<sequence length="217" mass="22704">MRNKLIAEFIGTYFLYLVIGMCVTPPGAAAFTPVAVAIGLAALVYSCGHLSKAHFNPSTTLSYFCAGTHPAKDFIPFVLVITLGALAGALTVQILNPEGLGQVQALSIDPLRIIVAEFAFTFALMWVILNVAIAQGTKGNPFYGIAIGGIVGAGAYAVGPISFAAFNPAVTLALCVNGFLEWSALPLYCTVQLAAAASAGLLFKSMRITNPEEFPQD</sequence>
<feature type="transmembrane region" description="Helical" evidence="7">
    <location>
        <begin position="185"/>
        <end position="203"/>
    </location>
</feature>
<dbReference type="PANTHER" id="PTHR45724">
    <property type="entry name" value="AQUAPORIN NIP2-1"/>
    <property type="match status" value="1"/>
</dbReference>
<dbReference type="OrthoDB" id="9807293at2"/>
<keyword evidence="5 7" id="KW-0472">Membrane</keyword>
<evidence type="ECO:0000256" key="7">
    <source>
        <dbReference type="SAM" id="Phobius"/>
    </source>
</evidence>
<comment type="subcellular location">
    <subcellularLocation>
        <location evidence="1">Membrane</location>
        <topology evidence="1">Multi-pass membrane protein</topology>
    </subcellularLocation>
</comment>
<feature type="transmembrane region" description="Helical" evidence="7">
    <location>
        <begin position="74"/>
        <end position="94"/>
    </location>
</feature>
<dbReference type="GO" id="GO:0015267">
    <property type="term" value="F:channel activity"/>
    <property type="evidence" value="ECO:0007669"/>
    <property type="project" value="InterPro"/>
</dbReference>
<name>D5EK37_CORAD</name>
<evidence type="ECO:0000313" key="9">
    <source>
        <dbReference type="Proteomes" id="UP000000925"/>
    </source>
</evidence>
<dbReference type="InterPro" id="IPR023271">
    <property type="entry name" value="Aquaporin-like"/>
</dbReference>
<dbReference type="Gene3D" id="1.20.1080.10">
    <property type="entry name" value="Glycerol uptake facilitator protein"/>
    <property type="match status" value="2"/>
</dbReference>
<evidence type="ECO:0000256" key="6">
    <source>
        <dbReference type="RuleBase" id="RU000477"/>
    </source>
</evidence>
<dbReference type="HOGENOM" id="CLU_020019_3_1_0"/>
<dbReference type="SUPFAM" id="SSF81338">
    <property type="entry name" value="Aquaporin-like"/>
    <property type="match status" value="1"/>
</dbReference>
<protein>
    <submittedName>
        <fullName evidence="8">Major intrinsic protein</fullName>
    </submittedName>
</protein>
<keyword evidence="4 7" id="KW-1133">Transmembrane helix</keyword>
<dbReference type="Pfam" id="PF00230">
    <property type="entry name" value="MIP"/>
    <property type="match status" value="1"/>
</dbReference>
<evidence type="ECO:0000256" key="4">
    <source>
        <dbReference type="ARBA" id="ARBA00022989"/>
    </source>
</evidence>
<accession>D5EK37</accession>
<dbReference type="EMBL" id="CP001998">
    <property type="protein sequence ID" value="ADE54786.1"/>
    <property type="molecule type" value="Genomic_DNA"/>
</dbReference>
<feature type="transmembrane region" description="Helical" evidence="7">
    <location>
        <begin position="7"/>
        <end position="28"/>
    </location>
</feature>
<evidence type="ECO:0000256" key="3">
    <source>
        <dbReference type="ARBA" id="ARBA00022692"/>
    </source>
</evidence>
<dbReference type="InterPro" id="IPR034294">
    <property type="entry name" value="Aquaporin_transptr"/>
</dbReference>
<keyword evidence="2 6" id="KW-0813">Transport</keyword>
<organism evidence="8 9">
    <name type="scientific">Coraliomargarita akajimensis (strain DSM 45221 / IAM 15411 / JCM 23193 / KCTC 12865 / 04OKA010-24)</name>
    <dbReference type="NCBI Taxonomy" id="583355"/>
    <lineage>
        <taxon>Bacteria</taxon>
        <taxon>Pseudomonadati</taxon>
        <taxon>Verrucomicrobiota</taxon>
        <taxon>Opitutia</taxon>
        <taxon>Puniceicoccales</taxon>
        <taxon>Coraliomargaritaceae</taxon>
        <taxon>Coraliomargarita</taxon>
    </lineage>
</organism>
<dbReference type="GO" id="GO:0016020">
    <property type="term" value="C:membrane"/>
    <property type="evidence" value="ECO:0007669"/>
    <property type="project" value="UniProtKB-SubCell"/>
</dbReference>
<dbReference type="InterPro" id="IPR022357">
    <property type="entry name" value="MIP_CS"/>
</dbReference>
<dbReference type="PROSITE" id="PS00221">
    <property type="entry name" value="MIP"/>
    <property type="match status" value="1"/>
</dbReference>
<feature type="transmembrane region" description="Helical" evidence="7">
    <location>
        <begin position="114"/>
        <end position="133"/>
    </location>
</feature>
<dbReference type="RefSeq" id="WP_013043508.1">
    <property type="nucleotide sequence ID" value="NC_014008.1"/>
</dbReference>
<evidence type="ECO:0000256" key="2">
    <source>
        <dbReference type="ARBA" id="ARBA00022448"/>
    </source>
</evidence>
<keyword evidence="9" id="KW-1185">Reference proteome</keyword>
<keyword evidence="3 6" id="KW-0812">Transmembrane</keyword>
<comment type="similarity">
    <text evidence="6">Belongs to the MIP/aquaporin (TC 1.A.8) family.</text>
</comment>
<dbReference type="KEGG" id="caa:Caka_1767"/>
<dbReference type="PANTHER" id="PTHR45724:SF13">
    <property type="entry name" value="AQUAPORIN NIP1-1-RELATED"/>
    <property type="match status" value="1"/>
</dbReference>
<proteinExistence type="inferred from homology"/>
<evidence type="ECO:0000313" key="8">
    <source>
        <dbReference type="EMBL" id="ADE54786.1"/>
    </source>
</evidence>
<dbReference type="PRINTS" id="PR00783">
    <property type="entry name" value="MINTRINSICP"/>
</dbReference>
<feature type="transmembrane region" description="Helical" evidence="7">
    <location>
        <begin position="34"/>
        <end position="53"/>
    </location>
</feature>
<reference evidence="8 9" key="1">
    <citation type="journal article" date="2010" name="Stand. Genomic Sci.">
        <title>Complete genome sequence of Coraliomargarita akajimensis type strain (04OKA010-24).</title>
        <authorList>
            <person name="Mavromatis K."/>
            <person name="Abt B."/>
            <person name="Brambilla E."/>
            <person name="Lapidus A."/>
            <person name="Copeland A."/>
            <person name="Deshpande S."/>
            <person name="Nolan M."/>
            <person name="Lucas S."/>
            <person name="Tice H."/>
            <person name="Cheng J.F."/>
            <person name="Han C."/>
            <person name="Detter J.C."/>
            <person name="Woyke T."/>
            <person name="Goodwin L."/>
            <person name="Pitluck S."/>
            <person name="Held B."/>
            <person name="Brettin T."/>
            <person name="Tapia R."/>
            <person name="Ivanova N."/>
            <person name="Mikhailova N."/>
            <person name="Pati A."/>
            <person name="Liolios K."/>
            <person name="Chen A."/>
            <person name="Palaniappan K."/>
            <person name="Land M."/>
            <person name="Hauser L."/>
            <person name="Chang Y.J."/>
            <person name="Jeffries C.D."/>
            <person name="Rohde M."/>
            <person name="Goker M."/>
            <person name="Bristow J."/>
            <person name="Eisen J.A."/>
            <person name="Markowitz V."/>
            <person name="Hugenholtz P."/>
            <person name="Klenk H.P."/>
            <person name="Kyrpides N.C."/>
        </authorList>
    </citation>
    <scope>NUCLEOTIDE SEQUENCE [LARGE SCALE GENOMIC DNA]</scope>
    <source>
        <strain evidence="9">DSM 45221 / IAM 15411 / JCM 23193 / KCTC 12865</strain>
    </source>
</reference>
<evidence type="ECO:0000256" key="5">
    <source>
        <dbReference type="ARBA" id="ARBA00023136"/>
    </source>
</evidence>
<dbReference type="AlphaFoldDB" id="D5EK37"/>